<sequence>MGYVTIGYTIFSTGYTENPIKRNHLKVYKTLLDKAYEFVFSEHFRFLENYDLPSSLDVGIELYDGVEKKNLKLNLSKDYRKNSPVLRELEMQ</sequence>
<proteinExistence type="predicted"/>
<dbReference type="Proteomes" id="UP000252797">
    <property type="component" value="Unassembled WGS sequence"/>
</dbReference>
<dbReference type="RefSeq" id="WP_113845317.1">
    <property type="nucleotide sequence ID" value="NZ_LEPB01000001.1"/>
</dbReference>
<reference evidence="1 2" key="1">
    <citation type="submission" date="2015-06" db="EMBL/GenBank/DDBJ databases">
        <title>The Genome Sequence of Enterococcus durans 4EA1.</title>
        <authorList>
            <consortium name="The Broad Institute Genomics Platform"/>
            <consortium name="The Broad Institute Genome Sequencing Center for Infectious Disease"/>
            <person name="Earl A.M."/>
            <person name="Van Tyne D."/>
            <person name="Lebreton F."/>
            <person name="Saavedra J.T."/>
            <person name="Gilmore M.S."/>
            <person name="Manson Mcguire A."/>
            <person name="Clock S."/>
            <person name="Crupain M."/>
            <person name="Rangan U."/>
            <person name="Young S."/>
            <person name="Abouelleil A."/>
            <person name="Cao P."/>
            <person name="Chapman S.B."/>
            <person name="Griggs A."/>
            <person name="Priest M."/>
            <person name="Shea T."/>
            <person name="Wortman J."/>
            <person name="Nusbaum C."/>
            <person name="Birren B."/>
        </authorList>
    </citation>
    <scope>NUCLEOTIDE SEQUENCE [LARGE SCALE GENOMIC DNA]</scope>
    <source>
        <strain evidence="1 2">4EA1</strain>
    </source>
</reference>
<gene>
    <name evidence="1" type="ORF">EA71_00612</name>
</gene>
<dbReference type="EMBL" id="LEPB01000001">
    <property type="protein sequence ID" value="RCA12404.1"/>
    <property type="molecule type" value="Genomic_DNA"/>
</dbReference>
<accession>A0A367CIG9</accession>
<name>A0A367CIG9_9ENTE</name>
<comment type="caution">
    <text evidence="1">The sequence shown here is derived from an EMBL/GenBank/DDBJ whole genome shotgun (WGS) entry which is preliminary data.</text>
</comment>
<evidence type="ECO:0000313" key="1">
    <source>
        <dbReference type="EMBL" id="RCA12404.1"/>
    </source>
</evidence>
<organism evidence="1 2">
    <name type="scientific">Enterococcus durans</name>
    <dbReference type="NCBI Taxonomy" id="53345"/>
    <lineage>
        <taxon>Bacteria</taxon>
        <taxon>Bacillati</taxon>
        <taxon>Bacillota</taxon>
        <taxon>Bacilli</taxon>
        <taxon>Lactobacillales</taxon>
        <taxon>Enterococcaceae</taxon>
        <taxon>Enterococcus</taxon>
    </lineage>
</organism>
<protein>
    <submittedName>
        <fullName evidence="1">Uncharacterized protein</fullName>
    </submittedName>
</protein>
<evidence type="ECO:0000313" key="2">
    <source>
        <dbReference type="Proteomes" id="UP000252797"/>
    </source>
</evidence>
<dbReference type="AlphaFoldDB" id="A0A367CIG9"/>